<keyword evidence="2" id="KW-1185">Reference proteome</keyword>
<proteinExistence type="predicted"/>
<dbReference type="HOGENOM" id="CLU_1590804_0_0_2"/>
<dbReference type="AlphaFoldDB" id="A0A0F7IC20"/>
<sequence>MVGVKVGGIDVGLKRSVSALISGRSVRVFHDPYRLIDEGVEAVGIDSPLSFPENGPFRECERKLIEMGIRLFPSGAGFFRKVALKGMELAKAFESAGVEVYEVYPYATRVILNLAPHANKRRREGLEEIKRELERYVDAMLLRDHDEVDAAISALTVLLYRSGHGTVVDGTDGAIVVPKNVD</sequence>
<dbReference type="Pfam" id="PF04250">
    <property type="entry name" value="DUF429"/>
    <property type="match status" value="1"/>
</dbReference>
<dbReference type="KEGG" id="gah:GAH_01969"/>
<evidence type="ECO:0000313" key="1">
    <source>
        <dbReference type="EMBL" id="AKG90758.1"/>
    </source>
</evidence>
<dbReference type="PATRIC" id="fig|113653.22.peg.1937"/>
<dbReference type="EMBL" id="CP011267">
    <property type="protein sequence ID" value="AKG90758.1"/>
    <property type="molecule type" value="Genomic_DNA"/>
</dbReference>
<dbReference type="InParanoid" id="A0A0F7IC20"/>
<accession>A0A0F7IC20</accession>
<evidence type="ECO:0000313" key="2">
    <source>
        <dbReference type="Proteomes" id="UP000034723"/>
    </source>
</evidence>
<evidence type="ECO:0008006" key="3">
    <source>
        <dbReference type="Google" id="ProtNLM"/>
    </source>
</evidence>
<dbReference type="OrthoDB" id="50338at2157"/>
<gene>
    <name evidence="1" type="ORF">GAH_01969</name>
</gene>
<protein>
    <recommendedName>
        <fullName evidence="3">DUF429 domain-containing protein</fullName>
    </recommendedName>
</protein>
<dbReference type="PIRSF" id="PIRSF024051">
    <property type="entry name" value="DUF429"/>
    <property type="match status" value="1"/>
</dbReference>
<dbReference type="InterPro" id="IPR018036">
    <property type="entry name" value="DUF429_subgr"/>
</dbReference>
<reference evidence="1 2" key="1">
    <citation type="submission" date="2015-04" db="EMBL/GenBank/DDBJ databases">
        <title>The complete genome sequence of the hyperthermophilic, obligate iron-reducing archaeon Geoglobus ahangari strain 234T.</title>
        <authorList>
            <person name="Manzella M.P."/>
            <person name="Holmes D.E."/>
            <person name="Rocheleau J.M."/>
            <person name="Chung A."/>
            <person name="Reguera G."/>
            <person name="Kashefi K."/>
        </authorList>
    </citation>
    <scope>NUCLEOTIDE SEQUENCE [LARGE SCALE GENOMIC DNA]</scope>
    <source>
        <strain evidence="1 2">234</strain>
    </source>
</reference>
<name>A0A0F7IC20_9EURY</name>
<organism evidence="1 2">
    <name type="scientific">Geoglobus ahangari</name>
    <dbReference type="NCBI Taxonomy" id="113653"/>
    <lineage>
        <taxon>Archaea</taxon>
        <taxon>Methanobacteriati</taxon>
        <taxon>Methanobacteriota</taxon>
        <taxon>Archaeoglobi</taxon>
        <taxon>Archaeoglobales</taxon>
        <taxon>Archaeoglobaceae</taxon>
        <taxon>Geoglobus</taxon>
    </lineage>
</organism>
<dbReference type="InterPro" id="IPR007362">
    <property type="entry name" value="DUF429"/>
</dbReference>
<dbReference type="STRING" id="113653.GAH_01969"/>
<dbReference type="Proteomes" id="UP000034723">
    <property type="component" value="Chromosome"/>
</dbReference>